<keyword evidence="10" id="KW-0547">Nucleotide-binding</keyword>
<dbReference type="NCBIfam" id="TIGR01007">
    <property type="entry name" value="eps_fam"/>
    <property type="match status" value="1"/>
</dbReference>
<dbReference type="RefSeq" id="WP_165237164.1">
    <property type="nucleotide sequence ID" value="NZ_JAAKZV010000051.1"/>
</dbReference>
<protein>
    <recommendedName>
        <fullName evidence="5">non-specific protein-tyrosine kinase</fullName>
        <ecNumber evidence="5">2.7.10.2</ecNumber>
    </recommendedName>
</protein>
<evidence type="ECO:0000256" key="3">
    <source>
        <dbReference type="ARBA" id="ARBA00007316"/>
    </source>
</evidence>
<reference evidence="20 21" key="1">
    <citation type="submission" date="2020-02" db="EMBL/GenBank/DDBJ databases">
        <title>Whole-genome analyses of novel actinobacteria.</title>
        <authorList>
            <person name="Sahin N."/>
        </authorList>
    </citation>
    <scope>NUCLEOTIDE SEQUENCE [LARGE SCALE GENOMIC DNA]</scope>
    <source>
        <strain evidence="20 21">A7024</strain>
    </source>
</reference>
<evidence type="ECO:0000256" key="13">
    <source>
        <dbReference type="ARBA" id="ARBA00022989"/>
    </source>
</evidence>
<evidence type="ECO:0000256" key="5">
    <source>
        <dbReference type="ARBA" id="ARBA00011903"/>
    </source>
</evidence>
<keyword evidence="6" id="KW-1003">Cell membrane</keyword>
<evidence type="ECO:0000256" key="6">
    <source>
        <dbReference type="ARBA" id="ARBA00022475"/>
    </source>
</evidence>
<evidence type="ECO:0000256" key="14">
    <source>
        <dbReference type="ARBA" id="ARBA00023136"/>
    </source>
</evidence>
<dbReference type="EMBL" id="JAAKZV010000051">
    <property type="protein sequence ID" value="NGN65080.1"/>
    <property type="molecule type" value="Genomic_DNA"/>
</dbReference>
<dbReference type="Pfam" id="PF13614">
    <property type="entry name" value="AAA_31"/>
    <property type="match status" value="1"/>
</dbReference>
<keyword evidence="9" id="KW-0812">Transmembrane</keyword>
<proteinExistence type="inferred from homology"/>
<keyword evidence="14" id="KW-0472">Membrane</keyword>
<evidence type="ECO:0000313" key="20">
    <source>
        <dbReference type="EMBL" id="NGN65080.1"/>
    </source>
</evidence>
<accession>A0A6G4TZZ1</accession>
<keyword evidence="8 20" id="KW-0808">Transferase</keyword>
<organism evidence="20 21">
    <name type="scientific">Streptomyces coryli</name>
    <dbReference type="NCBI Taxonomy" id="1128680"/>
    <lineage>
        <taxon>Bacteria</taxon>
        <taxon>Bacillati</taxon>
        <taxon>Actinomycetota</taxon>
        <taxon>Actinomycetes</taxon>
        <taxon>Kitasatosporales</taxon>
        <taxon>Streptomycetaceae</taxon>
        <taxon>Streptomyces</taxon>
    </lineage>
</organism>
<evidence type="ECO:0000256" key="16">
    <source>
        <dbReference type="ARBA" id="ARBA00051245"/>
    </source>
</evidence>
<dbReference type="InterPro" id="IPR003856">
    <property type="entry name" value="LPS_length_determ_N"/>
</dbReference>
<dbReference type="Gene3D" id="3.40.50.300">
    <property type="entry name" value="P-loop containing nucleotide triphosphate hydrolases"/>
    <property type="match status" value="1"/>
</dbReference>
<keyword evidence="11 20" id="KW-0418">Kinase</keyword>
<evidence type="ECO:0000259" key="19">
    <source>
        <dbReference type="Pfam" id="PF13614"/>
    </source>
</evidence>
<dbReference type="InterPro" id="IPR027417">
    <property type="entry name" value="P-loop_NTPase"/>
</dbReference>
<sequence>MDIRACIKVATRRWPSIVLGIVLGLAAGSVATLTTTPMYEARSQLFVSTRTADDTAQLQQGGMYTQDRVQSYTGIAASRAVTGPVVKKLGLRMSPDALAGRITASAALNTVLIDVTVRDAKPKRAARIADAVADRLATVVQRLETPDDAKSSPVKLGVTQDAATPKEPVSPRPLLNLLAGLALGLFAGVAAALLRETLDTTIKTAEGLGESTEFTVLGAIPNERTSSDNPLVNSAGYSARAEAFRLLRTNLQFALVDREPRVIVVTSALAGEGKTSTSVSLALSLAEAGLKTCLVDADLRRPRVARTLGLIEDAGLTSVLIGAADIKSTMQGADGGKLRVLAAGPIPPNPAELLSSDRIRNVLRELADEYDVVVVDSPPVLPVADTAGLAPLADGVVMVVRAGHTPADRVRAAHASLTGVGAHLLGGVLNRAVLPKSLGYGYGYAPLRQQGKPADGAVKPQRHKAGAR</sequence>
<dbReference type="GO" id="GO:0004715">
    <property type="term" value="F:non-membrane spanning protein tyrosine kinase activity"/>
    <property type="evidence" value="ECO:0007669"/>
    <property type="project" value="UniProtKB-EC"/>
</dbReference>
<dbReference type="GO" id="GO:0005886">
    <property type="term" value="C:plasma membrane"/>
    <property type="evidence" value="ECO:0007669"/>
    <property type="project" value="UniProtKB-SubCell"/>
</dbReference>
<dbReference type="Proteomes" id="UP000481583">
    <property type="component" value="Unassembled WGS sequence"/>
</dbReference>
<name>A0A6G4TZZ1_9ACTN</name>
<evidence type="ECO:0000256" key="10">
    <source>
        <dbReference type="ARBA" id="ARBA00022741"/>
    </source>
</evidence>
<dbReference type="PANTHER" id="PTHR32309">
    <property type="entry name" value="TYROSINE-PROTEIN KINASE"/>
    <property type="match status" value="1"/>
</dbReference>
<gene>
    <name evidence="20" type="ORF">G5C51_14385</name>
</gene>
<feature type="region of interest" description="Disordered" evidence="17">
    <location>
        <begin position="148"/>
        <end position="167"/>
    </location>
</feature>
<comment type="catalytic activity">
    <reaction evidence="16">
        <text>L-tyrosyl-[protein] + ATP = O-phospho-L-tyrosyl-[protein] + ADP + H(+)</text>
        <dbReference type="Rhea" id="RHEA:10596"/>
        <dbReference type="Rhea" id="RHEA-COMP:10136"/>
        <dbReference type="Rhea" id="RHEA-COMP:20101"/>
        <dbReference type="ChEBI" id="CHEBI:15378"/>
        <dbReference type="ChEBI" id="CHEBI:30616"/>
        <dbReference type="ChEBI" id="CHEBI:46858"/>
        <dbReference type="ChEBI" id="CHEBI:61978"/>
        <dbReference type="ChEBI" id="CHEBI:456216"/>
        <dbReference type="EC" id="2.7.10.2"/>
    </reaction>
</comment>
<evidence type="ECO:0000313" key="21">
    <source>
        <dbReference type="Proteomes" id="UP000481583"/>
    </source>
</evidence>
<evidence type="ECO:0000256" key="4">
    <source>
        <dbReference type="ARBA" id="ARBA00008883"/>
    </source>
</evidence>
<feature type="domain" description="Polysaccharide chain length determinant N-terminal" evidence="18">
    <location>
        <begin position="2"/>
        <end position="89"/>
    </location>
</feature>
<dbReference type="CDD" id="cd05387">
    <property type="entry name" value="BY-kinase"/>
    <property type="match status" value="1"/>
</dbReference>
<feature type="domain" description="AAA" evidence="19">
    <location>
        <begin position="261"/>
        <end position="402"/>
    </location>
</feature>
<evidence type="ECO:0000256" key="17">
    <source>
        <dbReference type="SAM" id="MobiDB-lite"/>
    </source>
</evidence>
<comment type="subcellular location">
    <subcellularLocation>
        <location evidence="1">Cell inner membrane</location>
        <topology evidence="1">Multi-pass membrane protein</topology>
    </subcellularLocation>
</comment>
<dbReference type="AlphaFoldDB" id="A0A6G4TZZ1"/>
<comment type="similarity">
    <text evidence="4">Belongs to the etk/wzc family.</text>
</comment>
<evidence type="ECO:0000256" key="15">
    <source>
        <dbReference type="ARBA" id="ARBA00023137"/>
    </source>
</evidence>
<dbReference type="Pfam" id="PF02706">
    <property type="entry name" value="Wzz"/>
    <property type="match status" value="1"/>
</dbReference>
<evidence type="ECO:0000256" key="7">
    <source>
        <dbReference type="ARBA" id="ARBA00022519"/>
    </source>
</evidence>
<evidence type="ECO:0000256" key="12">
    <source>
        <dbReference type="ARBA" id="ARBA00022840"/>
    </source>
</evidence>
<comment type="caution">
    <text evidence="20">The sequence shown here is derived from an EMBL/GenBank/DDBJ whole genome shotgun (WGS) entry which is preliminary data.</text>
</comment>
<keyword evidence="13" id="KW-1133">Transmembrane helix</keyword>
<evidence type="ECO:0000256" key="2">
    <source>
        <dbReference type="ARBA" id="ARBA00006683"/>
    </source>
</evidence>
<dbReference type="InterPro" id="IPR025669">
    <property type="entry name" value="AAA_dom"/>
</dbReference>
<evidence type="ECO:0000256" key="8">
    <source>
        <dbReference type="ARBA" id="ARBA00022679"/>
    </source>
</evidence>
<keyword evidence="12" id="KW-0067">ATP-binding</keyword>
<keyword evidence="21" id="KW-1185">Reference proteome</keyword>
<dbReference type="InterPro" id="IPR005702">
    <property type="entry name" value="Wzc-like_C"/>
</dbReference>
<keyword evidence="7" id="KW-0997">Cell inner membrane</keyword>
<dbReference type="GO" id="GO:0005524">
    <property type="term" value="F:ATP binding"/>
    <property type="evidence" value="ECO:0007669"/>
    <property type="project" value="UniProtKB-KW"/>
</dbReference>
<dbReference type="SUPFAM" id="SSF52540">
    <property type="entry name" value="P-loop containing nucleoside triphosphate hydrolases"/>
    <property type="match status" value="1"/>
</dbReference>
<evidence type="ECO:0000256" key="9">
    <source>
        <dbReference type="ARBA" id="ARBA00022692"/>
    </source>
</evidence>
<keyword evidence="15" id="KW-0829">Tyrosine-protein kinase</keyword>
<dbReference type="EC" id="2.7.10.2" evidence="5"/>
<comment type="similarity">
    <text evidence="2">Belongs to the CpsC/CapA family.</text>
</comment>
<evidence type="ECO:0000256" key="11">
    <source>
        <dbReference type="ARBA" id="ARBA00022777"/>
    </source>
</evidence>
<dbReference type="PANTHER" id="PTHR32309:SF13">
    <property type="entry name" value="FERRIC ENTEROBACTIN TRANSPORT PROTEIN FEPE"/>
    <property type="match status" value="1"/>
</dbReference>
<dbReference type="InterPro" id="IPR050445">
    <property type="entry name" value="Bact_polysacc_biosynth/exp"/>
</dbReference>
<evidence type="ECO:0000256" key="1">
    <source>
        <dbReference type="ARBA" id="ARBA00004429"/>
    </source>
</evidence>
<comment type="similarity">
    <text evidence="3">Belongs to the CpsD/CapB family.</text>
</comment>
<evidence type="ECO:0000259" key="18">
    <source>
        <dbReference type="Pfam" id="PF02706"/>
    </source>
</evidence>